<name>A0A9P3CQR8_9PEZI</name>
<evidence type="ECO:0000313" key="1">
    <source>
        <dbReference type="EMBL" id="GIZ46941.1"/>
    </source>
</evidence>
<protein>
    <recommendedName>
        <fullName evidence="3">F-box domain-containing protein</fullName>
    </recommendedName>
</protein>
<keyword evidence="2" id="KW-1185">Reference proteome</keyword>
<reference evidence="1 2" key="1">
    <citation type="submission" date="2021-01" db="EMBL/GenBank/DDBJ databases">
        <title>Cercospora kikuchii MAFF 305040 whole genome shotgun sequence.</title>
        <authorList>
            <person name="Kashiwa T."/>
            <person name="Suzuki T."/>
        </authorList>
    </citation>
    <scope>NUCLEOTIDE SEQUENCE [LARGE SCALE GENOMIC DNA]</scope>
    <source>
        <strain evidence="1 2">MAFF 305040</strain>
    </source>
</reference>
<dbReference type="EMBL" id="BOLY01000006">
    <property type="protein sequence ID" value="GIZ46941.1"/>
    <property type="molecule type" value="Genomic_DNA"/>
</dbReference>
<evidence type="ECO:0000313" key="2">
    <source>
        <dbReference type="Proteomes" id="UP000825890"/>
    </source>
</evidence>
<dbReference type="Proteomes" id="UP000825890">
    <property type="component" value="Unassembled WGS sequence"/>
</dbReference>
<dbReference type="SUPFAM" id="SSF81383">
    <property type="entry name" value="F-box domain"/>
    <property type="match status" value="1"/>
</dbReference>
<evidence type="ECO:0008006" key="3">
    <source>
        <dbReference type="Google" id="ProtNLM"/>
    </source>
</evidence>
<accession>A0A9P3CQR8</accession>
<sequence>MASFPGRTPSANSTPPTLLALPAEIKLLILLCLPGRKIQACRRICREFTELIDSRDNQKAIIDPIRRRVAKHRWPLLTLFTPTYRTSLPAFLFMWISCRGIWPYVERNRSIVTTAARQWAVQSSHKILQMVSMVNDTNTATPAILTVVLDGISRLLGIIAEALAQAYIDVHLPDLFASASDTSMRMCDVSTRQKFFSLIDSRINQVNLQYLMTRFGLPLSRAELGRWYGGIVTRQAPFFSRGDPALIDIPRGPSPKLAVPQFVLTSFNYWYQEQDSTSSTEDSYSPEVRVQGRCAADDLSRILHWRVPDLSPFAAWCVRSQWADNLICQALGGKVLTDMQRDTVMEDLYCF</sequence>
<gene>
    <name evidence="1" type="ORF">CKM354_001004400</name>
</gene>
<proteinExistence type="predicted"/>
<dbReference type="OrthoDB" id="3642192at2759"/>
<comment type="caution">
    <text evidence="1">The sequence shown here is derived from an EMBL/GenBank/DDBJ whole genome shotgun (WGS) entry which is preliminary data.</text>
</comment>
<dbReference type="Gene3D" id="1.20.1280.50">
    <property type="match status" value="1"/>
</dbReference>
<organism evidence="1 2">
    <name type="scientific">Cercospora kikuchii</name>
    <dbReference type="NCBI Taxonomy" id="84275"/>
    <lineage>
        <taxon>Eukaryota</taxon>
        <taxon>Fungi</taxon>
        <taxon>Dikarya</taxon>
        <taxon>Ascomycota</taxon>
        <taxon>Pezizomycotina</taxon>
        <taxon>Dothideomycetes</taxon>
        <taxon>Dothideomycetidae</taxon>
        <taxon>Mycosphaerellales</taxon>
        <taxon>Mycosphaerellaceae</taxon>
        <taxon>Cercospora</taxon>
    </lineage>
</organism>
<dbReference type="AlphaFoldDB" id="A0A9P3CQR8"/>
<dbReference type="InterPro" id="IPR036047">
    <property type="entry name" value="F-box-like_dom_sf"/>
</dbReference>
<dbReference type="RefSeq" id="XP_044661428.1">
    <property type="nucleotide sequence ID" value="XM_044805493.1"/>
</dbReference>
<dbReference type="GeneID" id="68295619"/>